<evidence type="ECO:0000256" key="10">
    <source>
        <dbReference type="ARBA" id="ARBA00067412"/>
    </source>
</evidence>
<dbReference type="GO" id="GO:0010494">
    <property type="term" value="C:cytoplasmic stress granule"/>
    <property type="evidence" value="ECO:0007669"/>
    <property type="project" value="UniProtKB-SubCell"/>
</dbReference>
<evidence type="ECO:0000256" key="8">
    <source>
        <dbReference type="ARBA" id="ARBA00060281"/>
    </source>
</evidence>
<proteinExistence type="inferred from homology"/>
<evidence type="ECO:0000256" key="1">
    <source>
        <dbReference type="ARBA" id="ARBA00004210"/>
    </source>
</evidence>
<evidence type="ECO:0000259" key="17">
    <source>
        <dbReference type="Pfam" id="PF17490"/>
    </source>
</evidence>
<evidence type="ECO:0000256" key="13">
    <source>
        <dbReference type="SAM" id="Coils"/>
    </source>
</evidence>
<reference evidence="18" key="3">
    <citation type="submission" date="2025-09" db="UniProtKB">
        <authorList>
            <consortium name="Ensembl"/>
        </authorList>
    </citation>
    <scope>IDENTIFICATION</scope>
</reference>
<dbReference type="Pfam" id="PF17490">
    <property type="entry name" value="Tnp_22_dsRBD"/>
    <property type="match status" value="1"/>
</dbReference>
<dbReference type="GO" id="GO:0032197">
    <property type="term" value="P:retrotransposition"/>
    <property type="evidence" value="ECO:0007669"/>
    <property type="project" value="UniProtKB-ARBA"/>
</dbReference>
<evidence type="ECO:0000256" key="5">
    <source>
        <dbReference type="ARBA" id="ARBA00022843"/>
    </source>
</evidence>
<accession>A0A7N9CQF3</accession>
<dbReference type="AlphaFoldDB" id="A0A7N9CQF3"/>
<feature type="compositionally biased region" description="Polar residues" evidence="14">
    <location>
        <begin position="26"/>
        <end position="36"/>
    </location>
</feature>
<sequence length="342" mass="39880">MGKKQGRKAGNSKNKSASPPPKERSSSPATDQSWTENDFDEMREEGFSPSNFSELKEELCTQCKETKNLEKRMEELITRIINAEKAINERTEMKTMTQEICDKCTSFSNQLDQLEERVSAIEDQMNEMKREEKSKEKRKRNEQSLQEVWDYVKRPNLRLIGVPESEGENGTKLENTLQDIIQENSPNLVGQANVQIQEIQRTPQRYSSRRATPRHIIARFTKVEMKEKILRAAREKGRVTHKGKPIRLTADLSAETLQARREWGPIFNILKEKNFKPRISYPAKLSFISEGEIKSFTDKQMLRDFVTTRPTLQETLKEALNMERNNWYQPLQNMPKCKDHRG</sequence>
<dbReference type="Gene3D" id="1.20.5.390">
    <property type="entry name" value="L1 transposable element, trimerization domain"/>
    <property type="match status" value="1"/>
</dbReference>
<evidence type="ECO:0000313" key="19">
    <source>
        <dbReference type="Proteomes" id="UP000233100"/>
    </source>
</evidence>
<dbReference type="GO" id="GO:0000166">
    <property type="term" value="F:nucleotide binding"/>
    <property type="evidence" value="ECO:0007669"/>
    <property type="project" value="UniProtKB-KW"/>
</dbReference>
<evidence type="ECO:0000259" key="15">
    <source>
        <dbReference type="Pfam" id="PF02994"/>
    </source>
</evidence>
<dbReference type="Pfam" id="PF17489">
    <property type="entry name" value="Tnp_22_trimer"/>
    <property type="match status" value="1"/>
</dbReference>
<feature type="region of interest" description="Disordered" evidence="14">
    <location>
        <begin position="1"/>
        <end position="55"/>
    </location>
</feature>
<dbReference type="InterPro" id="IPR035300">
    <property type="entry name" value="L1_dsRBD"/>
</dbReference>
<keyword evidence="4" id="KW-0547">Nucleotide-binding</keyword>
<evidence type="ECO:0000256" key="3">
    <source>
        <dbReference type="ARBA" id="ARBA00022490"/>
    </source>
</evidence>
<dbReference type="PANTHER" id="PTHR11505">
    <property type="entry name" value="L1 TRANSPOSABLE ELEMENT-RELATED"/>
    <property type="match status" value="1"/>
</dbReference>
<evidence type="ECO:0000259" key="16">
    <source>
        <dbReference type="Pfam" id="PF17489"/>
    </source>
</evidence>
<feature type="domain" description="L1 transposable element RRM" evidence="15">
    <location>
        <begin position="154"/>
        <end position="251"/>
    </location>
</feature>
<dbReference type="InterPro" id="IPR042566">
    <property type="entry name" value="L1_C"/>
</dbReference>
<feature type="domain" description="L1 transposable element trimerization" evidence="16">
    <location>
        <begin position="112"/>
        <end position="151"/>
    </location>
</feature>
<keyword evidence="7" id="KW-0539">Nucleus</keyword>
<evidence type="ECO:0000256" key="2">
    <source>
        <dbReference type="ARBA" id="ARBA00004604"/>
    </source>
</evidence>
<keyword evidence="5" id="KW-0832">Ubl conjugation</keyword>
<keyword evidence="3" id="KW-0963">Cytoplasm</keyword>
<dbReference type="GO" id="GO:0005730">
    <property type="term" value="C:nucleolus"/>
    <property type="evidence" value="ECO:0007669"/>
    <property type="project" value="UniProtKB-SubCell"/>
</dbReference>
<dbReference type="FunFam" id="3.30.70.1820:FF:000002">
    <property type="entry name" value="LINE-1 retrotransposable element ORF1 protein"/>
    <property type="match status" value="1"/>
</dbReference>
<evidence type="ECO:0000256" key="9">
    <source>
        <dbReference type="ARBA" id="ARBA00061640"/>
    </source>
</evidence>
<dbReference type="InterPro" id="IPR004244">
    <property type="entry name" value="Transposase_22"/>
</dbReference>
<dbReference type="Ensembl" id="ENSMFAT00000092254.1">
    <property type="protein sequence ID" value="ENSMFAP00000055454.1"/>
    <property type="gene ID" value="ENSMFAG00000053020.1"/>
</dbReference>
<comment type="subcellular location">
    <subcellularLocation>
        <location evidence="1">Cytoplasm</location>
        <location evidence="1">Stress granule</location>
    </subcellularLocation>
    <subcellularLocation>
        <location evidence="2">Nucleus</location>
        <location evidence="2">Nucleolus</location>
    </subcellularLocation>
</comment>
<dbReference type="Gene3D" id="3.30.70.1820">
    <property type="entry name" value="L1 transposable element, RRM domain"/>
    <property type="match status" value="1"/>
</dbReference>
<keyword evidence="6 13" id="KW-0175">Coiled coil</keyword>
<feature type="domain" description="L1 transposable element dsRBD-like" evidence="17">
    <location>
        <begin position="254"/>
        <end position="318"/>
    </location>
</feature>
<dbReference type="Pfam" id="PF02994">
    <property type="entry name" value="Transposase_22"/>
    <property type="match status" value="1"/>
</dbReference>
<name>A0A7N9CQF3_MACFA</name>
<organism evidence="18 19">
    <name type="scientific">Macaca fascicularis</name>
    <name type="common">Crab-eating macaque</name>
    <name type="synonym">Cynomolgus monkey</name>
    <dbReference type="NCBI Taxonomy" id="9541"/>
    <lineage>
        <taxon>Eukaryota</taxon>
        <taxon>Metazoa</taxon>
        <taxon>Chordata</taxon>
        <taxon>Craniata</taxon>
        <taxon>Vertebrata</taxon>
        <taxon>Euteleostomi</taxon>
        <taxon>Mammalia</taxon>
        <taxon>Eutheria</taxon>
        <taxon>Euarchontoglires</taxon>
        <taxon>Primates</taxon>
        <taxon>Haplorrhini</taxon>
        <taxon>Catarrhini</taxon>
        <taxon>Cercopithecidae</taxon>
        <taxon>Cercopithecinae</taxon>
        <taxon>Macaca</taxon>
    </lineage>
</organism>
<dbReference type="Proteomes" id="UP000233100">
    <property type="component" value="Chromosome 3"/>
</dbReference>
<dbReference type="FunFam" id="3.30.250.20:FF:000005">
    <property type="entry name" value="LINE-1 retrotransposable element ORF1 protein"/>
    <property type="match status" value="1"/>
</dbReference>
<evidence type="ECO:0000256" key="4">
    <source>
        <dbReference type="ARBA" id="ARBA00022741"/>
    </source>
</evidence>
<feature type="coiled-coil region" evidence="13">
    <location>
        <begin position="66"/>
        <end position="145"/>
    </location>
</feature>
<reference evidence="18" key="2">
    <citation type="submission" date="2025-08" db="UniProtKB">
        <authorList>
            <consortium name="Ensembl"/>
        </authorList>
    </citation>
    <scope>IDENTIFICATION</scope>
</reference>
<comment type="similarity">
    <text evidence="9">Belongs to the transposase 22 family.</text>
</comment>
<evidence type="ECO:0000256" key="14">
    <source>
        <dbReference type="SAM" id="MobiDB-lite"/>
    </source>
</evidence>
<keyword evidence="19" id="KW-1185">Reference proteome</keyword>
<protein>
    <recommendedName>
        <fullName evidence="10">LINE-1 retrotransposable element ORF1 protein</fullName>
    </recommendedName>
    <alternativeName>
        <fullName evidence="11">LINE retrotransposable element 1</fullName>
    </alternativeName>
    <alternativeName>
        <fullName evidence="12">LINE1 retrotransposable element 1</fullName>
    </alternativeName>
</protein>
<dbReference type="InterPro" id="IPR043636">
    <property type="entry name" value="L1_RRM_dom"/>
</dbReference>
<comment type="function">
    <text evidence="8">Nucleic acid-binding protein which is essential for retrotransposition of LINE-1 elements in the genome. Functions as a nucleic acid chaperone binding its own transcript and therefore preferentially mobilizing the transcript from which they are encoded.</text>
</comment>
<dbReference type="Gene3D" id="3.30.250.20">
    <property type="entry name" value="L1 transposable element, C-terminal domain"/>
    <property type="match status" value="1"/>
</dbReference>
<evidence type="ECO:0000256" key="12">
    <source>
        <dbReference type="ARBA" id="ARBA00078321"/>
    </source>
</evidence>
<evidence type="ECO:0000256" key="11">
    <source>
        <dbReference type="ARBA" id="ARBA00076441"/>
    </source>
</evidence>
<evidence type="ECO:0000313" key="18">
    <source>
        <dbReference type="Ensembl" id="ENSMFAP00000055454.1"/>
    </source>
</evidence>
<evidence type="ECO:0000256" key="7">
    <source>
        <dbReference type="ARBA" id="ARBA00023242"/>
    </source>
</evidence>
<dbReference type="FunFam" id="1.20.5.390:FF:000005">
    <property type="entry name" value="LINE-1 retrotransposable element ORF1 protein"/>
    <property type="match status" value="1"/>
</dbReference>
<dbReference type="GeneTree" id="ENSGT01150000286955"/>
<dbReference type="InterPro" id="IPR035301">
    <property type="entry name" value="L1_trimer"/>
</dbReference>
<reference evidence="18 19" key="1">
    <citation type="submission" date="2013-03" db="EMBL/GenBank/DDBJ databases">
        <authorList>
            <person name="Warren W."/>
            <person name="Wilson R.K."/>
        </authorList>
    </citation>
    <scope>NUCLEOTIDE SEQUENCE</scope>
</reference>
<evidence type="ECO:0000256" key="6">
    <source>
        <dbReference type="ARBA" id="ARBA00023054"/>
    </source>
</evidence>